<feature type="domain" description="Right handed beta helix" evidence="1">
    <location>
        <begin position="188"/>
        <end position="335"/>
    </location>
</feature>
<evidence type="ECO:0000313" key="2">
    <source>
        <dbReference type="EMBL" id="QEC64888.1"/>
    </source>
</evidence>
<organism evidence="2 3">
    <name type="scientific">Mucilaginibacter ginsenosidivorans</name>
    <dbReference type="NCBI Taxonomy" id="398053"/>
    <lineage>
        <taxon>Bacteria</taxon>
        <taxon>Pseudomonadati</taxon>
        <taxon>Bacteroidota</taxon>
        <taxon>Sphingobacteriia</taxon>
        <taxon>Sphingobacteriales</taxon>
        <taxon>Sphingobacteriaceae</taxon>
        <taxon>Mucilaginibacter</taxon>
    </lineage>
</organism>
<sequence>MQERQCNPDVTTADSTAFKTDAMLSNASTTDDTYTLQNQLNAGNVTLVAGRTYNVSSLRVSHALNMNGATIYVTAKYGYPIRMTGYGASITNGTIKGSWTTSQAADANGAAGLYIAADNCSVSKVTVASFPSYGILVAAVNKPSVTYCLIKNTGYLGFYFDAETKYTSGGVFSHNTVDRSAIPASAINESGVAIRGSSNNPNIVTSGWSIIGNVIKMPYRPSNWNAEGMEVRYMTNSTISVNTFTNGSIGCSIVRCSGITASWNQFSGSTEEGLEFADTKSSSSQNNTITSSGGVGILVDGSSGCNGITLTGDKISGTVEECIHAYYNTYNLVVNGATLTAGPNTKAINLQKTNQVKIQNTIFRGSGVANAAIMLDNCPGNLAMTGGAVNGFKQAVICIYNSTSGLTTNNVSMNGVTISAVPRALITVLESGSYLGANVAVKL</sequence>
<gene>
    <name evidence="2" type="ORF">FRZ54_20730</name>
</gene>
<dbReference type="InterPro" id="IPR012334">
    <property type="entry name" value="Pectin_lyas_fold"/>
</dbReference>
<reference evidence="2 3" key="1">
    <citation type="journal article" date="2017" name="Curr. Microbiol.">
        <title>Mucilaginibacter ginsenosidivorans sp. nov., Isolated from Soil of Ginseng Field.</title>
        <authorList>
            <person name="Kim M.M."/>
            <person name="Siddiqi M.Z."/>
            <person name="Im W.T."/>
        </authorList>
    </citation>
    <scope>NUCLEOTIDE SEQUENCE [LARGE SCALE GENOMIC DNA]</scope>
    <source>
        <strain evidence="2 3">Gsoil 3017</strain>
    </source>
</reference>
<accession>A0A5B8V127</accession>
<dbReference type="Pfam" id="PF13229">
    <property type="entry name" value="Beta_helix"/>
    <property type="match status" value="1"/>
</dbReference>
<dbReference type="Gene3D" id="2.160.20.10">
    <property type="entry name" value="Single-stranded right-handed beta-helix, Pectin lyase-like"/>
    <property type="match status" value="1"/>
</dbReference>
<dbReference type="Proteomes" id="UP000321479">
    <property type="component" value="Chromosome"/>
</dbReference>
<protein>
    <recommendedName>
        <fullName evidence="1">Right handed beta helix domain-containing protein</fullName>
    </recommendedName>
</protein>
<dbReference type="SUPFAM" id="SSF51126">
    <property type="entry name" value="Pectin lyase-like"/>
    <property type="match status" value="1"/>
</dbReference>
<dbReference type="EMBL" id="CP042436">
    <property type="protein sequence ID" value="QEC64888.1"/>
    <property type="molecule type" value="Genomic_DNA"/>
</dbReference>
<dbReference type="InterPro" id="IPR011050">
    <property type="entry name" value="Pectin_lyase_fold/virulence"/>
</dbReference>
<dbReference type="InterPro" id="IPR039448">
    <property type="entry name" value="Beta_helix"/>
</dbReference>
<dbReference type="AlphaFoldDB" id="A0A5B8V127"/>
<dbReference type="RefSeq" id="WP_147033721.1">
    <property type="nucleotide sequence ID" value="NZ_CP042436.1"/>
</dbReference>
<keyword evidence="3" id="KW-1185">Reference proteome</keyword>
<dbReference type="KEGG" id="mgin:FRZ54_20730"/>
<evidence type="ECO:0000313" key="3">
    <source>
        <dbReference type="Proteomes" id="UP000321479"/>
    </source>
</evidence>
<proteinExistence type="predicted"/>
<evidence type="ECO:0000259" key="1">
    <source>
        <dbReference type="Pfam" id="PF13229"/>
    </source>
</evidence>
<name>A0A5B8V127_9SPHI</name>